<dbReference type="Proteomes" id="UP001321481">
    <property type="component" value="Unassembled WGS sequence"/>
</dbReference>
<evidence type="ECO:0000259" key="3">
    <source>
        <dbReference type="Pfam" id="PF07987"/>
    </source>
</evidence>
<gene>
    <name evidence="4" type="ORF">QNI14_01170</name>
</gene>
<feature type="transmembrane region" description="Helical" evidence="1">
    <location>
        <begin position="201"/>
        <end position="220"/>
    </location>
</feature>
<evidence type="ECO:0000313" key="4">
    <source>
        <dbReference type="EMBL" id="MDJ1113057.1"/>
    </source>
</evidence>
<sequence length="224" mass="22506">MTTTSSRRTALTFTGIALGGALAIGVPMAASAHVHAHADGAAAGATSRVELSFSHGCDGSPTTALVIDVPEGADNVTPVLDGAWTISREVGDDGIPTQITYTAVTPVDDAVAASVALDVLFGADTGGTEVAFPVTQLCETGETAWVELAEEGQDPHDLEAPAPTVAVAEADAAPADEHGEHGDGETRDAAAETTSPDVAPYWLAGGALVLSAAALVVSLLRRRA</sequence>
<reference evidence="4 5" key="1">
    <citation type="submission" date="2023-05" db="EMBL/GenBank/DDBJ databases">
        <title>Microbacterium dauci sp.nov., Isolated from Carrot Rhizosphere Soil.</title>
        <authorList>
            <person name="Xiao Z."/>
            <person name="Zheng J."/>
        </authorList>
    </citation>
    <scope>NUCLEOTIDE SEQUENCE [LARGE SCALE GENOMIC DNA]</scope>
    <source>
        <strain evidence="4 5">LX3-4</strain>
    </source>
</reference>
<protein>
    <submittedName>
        <fullName evidence="4">DUF1775 domain-containing protein</fullName>
    </submittedName>
</protein>
<name>A0ABT6ZBP4_9MICO</name>
<feature type="domain" description="YncI copper-binding" evidence="3">
    <location>
        <begin position="33"/>
        <end position="167"/>
    </location>
</feature>
<dbReference type="InterPro" id="IPR038507">
    <property type="entry name" value="YcnI-like_sf"/>
</dbReference>
<evidence type="ECO:0000313" key="5">
    <source>
        <dbReference type="Proteomes" id="UP001321481"/>
    </source>
</evidence>
<keyword evidence="1" id="KW-0472">Membrane</keyword>
<dbReference type="Pfam" id="PF07987">
    <property type="entry name" value="DUF1775"/>
    <property type="match status" value="1"/>
</dbReference>
<dbReference type="EMBL" id="JASJND010000001">
    <property type="protein sequence ID" value="MDJ1113057.1"/>
    <property type="molecule type" value="Genomic_DNA"/>
</dbReference>
<keyword evidence="1" id="KW-1133">Transmembrane helix</keyword>
<accession>A0ABT6ZBP4</accession>
<dbReference type="InterPro" id="IPR006311">
    <property type="entry name" value="TAT_signal"/>
</dbReference>
<dbReference type="InterPro" id="IPR012533">
    <property type="entry name" value="YcnI-copper_dom"/>
</dbReference>
<proteinExistence type="predicted"/>
<keyword evidence="1" id="KW-0812">Transmembrane</keyword>
<evidence type="ECO:0000256" key="1">
    <source>
        <dbReference type="SAM" id="Phobius"/>
    </source>
</evidence>
<feature type="chain" id="PRO_5046076581" evidence="2">
    <location>
        <begin position="33"/>
        <end position="224"/>
    </location>
</feature>
<feature type="signal peptide" evidence="2">
    <location>
        <begin position="1"/>
        <end position="32"/>
    </location>
</feature>
<comment type="caution">
    <text evidence="4">The sequence shown here is derived from an EMBL/GenBank/DDBJ whole genome shotgun (WGS) entry which is preliminary data.</text>
</comment>
<dbReference type="Gene3D" id="2.60.40.2230">
    <property type="entry name" value="Uncharacterised protein YcnI-like PF07987, DUF1775"/>
    <property type="match status" value="1"/>
</dbReference>
<dbReference type="PROSITE" id="PS51318">
    <property type="entry name" value="TAT"/>
    <property type="match status" value="1"/>
</dbReference>
<keyword evidence="2" id="KW-0732">Signal</keyword>
<evidence type="ECO:0000256" key="2">
    <source>
        <dbReference type="SAM" id="SignalP"/>
    </source>
</evidence>
<dbReference type="RefSeq" id="WP_283714354.1">
    <property type="nucleotide sequence ID" value="NZ_JASJND010000001.1"/>
</dbReference>
<keyword evidence="5" id="KW-1185">Reference proteome</keyword>
<organism evidence="4 5">
    <name type="scientific">Microbacterium dauci</name>
    <dbReference type="NCBI Taxonomy" id="3048008"/>
    <lineage>
        <taxon>Bacteria</taxon>
        <taxon>Bacillati</taxon>
        <taxon>Actinomycetota</taxon>
        <taxon>Actinomycetes</taxon>
        <taxon>Micrococcales</taxon>
        <taxon>Microbacteriaceae</taxon>
        <taxon>Microbacterium</taxon>
    </lineage>
</organism>